<proteinExistence type="predicted"/>
<accession>A0A3L6P0F2</accession>
<dbReference type="Proteomes" id="UP000270866">
    <property type="component" value="Chromosome 4"/>
</dbReference>
<feature type="region of interest" description="Disordered" evidence="1">
    <location>
        <begin position="1"/>
        <end position="40"/>
    </location>
</feature>
<organism evidence="2 3">
    <name type="scientific">Fusarium oxysporum f. sp. cepae</name>
    <dbReference type="NCBI Taxonomy" id="396571"/>
    <lineage>
        <taxon>Eukaryota</taxon>
        <taxon>Fungi</taxon>
        <taxon>Dikarya</taxon>
        <taxon>Ascomycota</taxon>
        <taxon>Pezizomycotina</taxon>
        <taxon>Sordariomycetes</taxon>
        <taxon>Hypocreomycetidae</taxon>
        <taxon>Hypocreales</taxon>
        <taxon>Nectriaceae</taxon>
        <taxon>Fusarium</taxon>
        <taxon>Fusarium oxysporum species complex</taxon>
    </lineage>
</organism>
<evidence type="ECO:0000313" key="3">
    <source>
        <dbReference type="Proteomes" id="UP000270866"/>
    </source>
</evidence>
<sequence>MSESVKTTPNATASQMHTSTRKSAAQTRRYARKIPRKPLQ</sequence>
<dbReference type="EMBL" id="MRCU01000002">
    <property type="protein sequence ID" value="RKK25650.1"/>
    <property type="molecule type" value="Genomic_DNA"/>
</dbReference>
<dbReference type="AlphaFoldDB" id="A0A3L6P0F2"/>
<evidence type="ECO:0000256" key="1">
    <source>
        <dbReference type="SAM" id="MobiDB-lite"/>
    </source>
</evidence>
<reference evidence="2 3" key="1">
    <citation type="journal article" date="2018" name="Sci. Rep.">
        <title>Characterisation of pathogen-specific regions and novel effector candidates in Fusarium oxysporum f. sp. cepae.</title>
        <authorList>
            <person name="Armitage A.D."/>
            <person name="Taylor A."/>
            <person name="Sobczyk M.K."/>
            <person name="Baxter L."/>
            <person name="Greenfield B.P."/>
            <person name="Bates H.J."/>
            <person name="Wilson F."/>
            <person name="Jackson A.C."/>
            <person name="Ott S."/>
            <person name="Harrison R.J."/>
            <person name="Clarkson J.P."/>
        </authorList>
    </citation>
    <scope>NUCLEOTIDE SEQUENCE [LARGE SCALE GENOMIC DNA]</scope>
    <source>
        <strain evidence="2 3">FoC_Fus2</strain>
    </source>
</reference>
<feature type="compositionally biased region" description="Basic residues" evidence="1">
    <location>
        <begin position="29"/>
        <end position="40"/>
    </location>
</feature>
<name>A0A3L6P0F2_FUSOX</name>
<evidence type="ECO:0000313" key="2">
    <source>
        <dbReference type="EMBL" id="RKK25650.1"/>
    </source>
</evidence>
<comment type="caution">
    <text evidence="2">The sequence shown here is derived from an EMBL/GenBank/DDBJ whole genome shotgun (WGS) entry which is preliminary data.</text>
</comment>
<gene>
    <name evidence="2" type="ORF">BFJ65_g3557</name>
</gene>
<protein>
    <submittedName>
        <fullName evidence="2">Uncharacterized protein</fullName>
    </submittedName>
</protein>
<feature type="compositionally biased region" description="Polar residues" evidence="1">
    <location>
        <begin position="1"/>
        <end position="26"/>
    </location>
</feature>